<dbReference type="EMBL" id="CAJNOU010003180">
    <property type="protein sequence ID" value="CAF1375240.1"/>
    <property type="molecule type" value="Genomic_DNA"/>
</dbReference>
<evidence type="ECO:0000313" key="1">
    <source>
        <dbReference type="EMBL" id="CAF1375240.1"/>
    </source>
</evidence>
<dbReference type="Proteomes" id="UP000663889">
    <property type="component" value="Unassembled WGS sequence"/>
</dbReference>
<dbReference type="InterPro" id="IPR027417">
    <property type="entry name" value="P-loop_NTPase"/>
</dbReference>
<comment type="caution">
    <text evidence="1">The sequence shown here is derived from an EMBL/GenBank/DDBJ whole genome shotgun (WGS) entry which is preliminary data.</text>
</comment>
<name>A0A815JA32_9BILA</name>
<dbReference type="PANTHER" id="PTHR47642">
    <property type="entry name" value="ATP-DEPENDENT DNA HELICASE"/>
    <property type="match status" value="1"/>
</dbReference>
<gene>
    <name evidence="1" type="ORF">SEV965_LOCUS30112</name>
</gene>
<accession>A0A815JA32</accession>
<reference evidence="1" key="1">
    <citation type="submission" date="2021-02" db="EMBL/GenBank/DDBJ databases">
        <authorList>
            <person name="Nowell W R."/>
        </authorList>
    </citation>
    <scope>NUCLEOTIDE SEQUENCE</scope>
</reference>
<dbReference type="SUPFAM" id="SSF52540">
    <property type="entry name" value="P-loop containing nucleoside triphosphate hydrolases"/>
    <property type="match status" value="1"/>
</dbReference>
<dbReference type="Gene3D" id="3.40.50.300">
    <property type="entry name" value="P-loop containing nucleotide triphosphate hydrolases"/>
    <property type="match status" value="1"/>
</dbReference>
<evidence type="ECO:0008006" key="3">
    <source>
        <dbReference type="Google" id="ProtNLM"/>
    </source>
</evidence>
<dbReference type="Pfam" id="PF13245">
    <property type="entry name" value="AAA_19"/>
    <property type="match status" value="1"/>
</dbReference>
<sequence length="298" mass="33800">MIITSHLDDDKRCRTSDNDGQLIMCIPGCGGTGKSQLIRAITKYFLVTKRMYMMRKLAPTGIAAAEIDGMTIHSFLGDQRNSRKPRTIKADEMSMVGLTLLAKLNRIISAPKHVNPQIPFGGVNVIIFGDYLQYRPVYDVPLHTDFSLSSRKKSSKLLTEKEIQQRVARSLILQINCVVKLTQQMRTEDLQYLQLLERLRQGQCTYDDYELLLTRVAGQPSVGSLKEHPWNKAPILVFRNEVRTQLNYKAAVHNAKQLNYSLMVCVAQDTCKGRTIEDQILIKKLLELPDSKTEHLPG</sequence>
<evidence type="ECO:0000313" key="2">
    <source>
        <dbReference type="Proteomes" id="UP000663889"/>
    </source>
</evidence>
<dbReference type="InterPro" id="IPR051055">
    <property type="entry name" value="PIF1_helicase"/>
</dbReference>
<organism evidence="1 2">
    <name type="scientific">Rotaria sordida</name>
    <dbReference type="NCBI Taxonomy" id="392033"/>
    <lineage>
        <taxon>Eukaryota</taxon>
        <taxon>Metazoa</taxon>
        <taxon>Spiralia</taxon>
        <taxon>Gnathifera</taxon>
        <taxon>Rotifera</taxon>
        <taxon>Eurotatoria</taxon>
        <taxon>Bdelloidea</taxon>
        <taxon>Philodinida</taxon>
        <taxon>Philodinidae</taxon>
        <taxon>Rotaria</taxon>
    </lineage>
</organism>
<proteinExistence type="predicted"/>
<protein>
    <recommendedName>
        <fullName evidence="3">ATP-dependent DNA helicase</fullName>
    </recommendedName>
</protein>
<dbReference type="AlphaFoldDB" id="A0A815JA32"/>
<dbReference type="PANTHER" id="PTHR47642:SF5">
    <property type="entry name" value="ATP-DEPENDENT DNA HELICASE"/>
    <property type="match status" value="1"/>
</dbReference>